<dbReference type="SUPFAM" id="SSF48508">
    <property type="entry name" value="Nuclear receptor ligand-binding domain"/>
    <property type="match status" value="1"/>
</dbReference>
<dbReference type="PROSITE" id="PS00031">
    <property type="entry name" value="NUCLEAR_REC_DBD_1"/>
    <property type="match status" value="1"/>
</dbReference>
<dbReference type="Gene3D" id="1.10.565.10">
    <property type="entry name" value="Retinoid X Receptor"/>
    <property type="match status" value="1"/>
</dbReference>
<dbReference type="GO" id="GO:0045944">
    <property type="term" value="P:positive regulation of transcription by RNA polymerase II"/>
    <property type="evidence" value="ECO:0007669"/>
    <property type="project" value="TreeGrafter"/>
</dbReference>
<reference evidence="18" key="1">
    <citation type="submission" date="2020-06" db="EMBL/GenBank/DDBJ databases">
        <title>Draft genome of Bugula neritina, a colonial animal packing powerful symbionts and potential medicines.</title>
        <authorList>
            <person name="Rayko M."/>
        </authorList>
    </citation>
    <scope>NUCLEOTIDE SEQUENCE [LARGE SCALE GENOMIC DNA]</scope>
    <source>
        <strain evidence="18">Kwan_BN1</strain>
    </source>
</reference>
<dbReference type="SMART" id="SM00399">
    <property type="entry name" value="ZnF_C4"/>
    <property type="match status" value="1"/>
</dbReference>
<evidence type="ECO:0000256" key="7">
    <source>
        <dbReference type="ARBA" id="ARBA00023163"/>
    </source>
</evidence>
<name>A0A7J7JW84_BUGNE</name>
<dbReference type="InterPro" id="IPR013088">
    <property type="entry name" value="Znf_NHR/GATA"/>
</dbReference>
<comment type="caution">
    <text evidence="18">The sequence shown here is derived from an EMBL/GenBank/DDBJ whole genome shotgun (WGS) entry which is preliminary data.</text>
</comment>
<dbReference type="PRINTS" id="PR00047">
    <property type="entry name" value="STROIDFINGER"/>
</dbReference>
<dbReference type="InterPro" id="IPR003069">
    <property type="entry name" value="Ecdystd_rcpt"/>
</dbReference>
<proteinExistence type="inferred from homology"/>
<dbReference type="InterPro" id="IPR035500">
    <property type="entry name" value="NHR-like_dom_sf"/>
</dbReference>
<feature type="region of interest" description="Disordered" evidence="15">
    <location>
        <begin position="196"/>
        <end position="249"/>
    </location>
</feature>
<evidence type="ECO:0000256" key="15">
    <source>
        <dbReference type="SAM" id="MobiDB-lite"/>
    </source>
</evidence>
<keyword evidence="3 14" id="KW-0863">Zinc-finger</keyword>
<evidence type="ECO:0000256" key="5">
    <source>
        <dbReference type="ARBA" id="ARBA00023015"/>
    </source>
</evidence>
<evidence type="ECO:0000256" key="3">
    <source>
        <dbReference type="ARBA" id="ARBA00022771"/>
    </source>
</evidence>
<comment type="subcellular location">
    <subcellularLocation>
        <location evidence="14">Nucleus</location>
    </subcellularLocation>
</comment>
<dbReference type="Proteomes" id="UP000593567">
    <property type="component" value="Unassembled WGS sequence"/>
</dbReference>
<dbReference type="Pfam" id="PF00104">
    <property type="entry name" value="Hormone_recep"/>
    <property type="match status" value="1"/>
</dbReference>
<evidence type="ECO:0000313" key="18">
    <source>
        <dbReference type="EMBL" id="KAF6030652.1"/>
    </source>
</evidence>
<dbReference type="SMART" id="SM00430">
    <property type="entry name" value="HOLI"/>
    <property type="match status" value="1"/>
</dbReference>
<dbReference type="GO" id="GO:0035100">
    <property type="term" value="F:ecdysone binding"/>
    <property type="evidence" value="ECO:0007669"/>
    <property type="project" value="InterPro"/>
</dbReference>
<dbReference type="PROSITE" id="PS51030">
    <property type="entry name" value="NUCLEAR_REC_DBD_2"/>
    <property type="match status" value="1"/>
</dbReference>
<evidence type="ECO:0000256" key="8">
    <source>
        <dbReference type="ARBA" id="ARBA00023170"/>
    </source>
</evidence>
<evidence type="ECO:0000256" key="14">
    <source>
        <dbReference type="RuleBase" id="RU004334"/>
    </source>
</evidence>
<keyword evidence="6 14" id="KW-0238">DNA-binding</keyword>
<dbReference type="InterPro" id="IPR050234">
    <property type="entry name" value="Nuclear_hormone_rcpt_NR1"/>
</dbReference>
<dbReference type="PRINTS" id="PR00398">
    <property type="entry name" value="STRDHORMONER"/>
</dbReference>
<dbReference type="GO" id="GO:0030154">
    <property type="term" value="P:cell differentiation"/>
    <property type="evidence" value="ECO:0007669"/>
    <property type="project" value="TreeGrafter"/>
</dbReference>
<dbReference type="GO" id="GO:0008270">
    <property type="term" value="F:zinc ion binding"/>
    <property type="evidence" value="ECO:0007669"/>
    <property type="project" value="UniProtKB-KW"/>
</dbReference>
<dbReference type="InterPro" id="IPR000536">
    <property type="entry name" value="Nucl_hrmn_rcpt_lig-bd"/>
</dbReference>
<gene>
    <name evidence="18" type="ORF">EB796_011059</name>
</gene>
<evidence type="ECO:0000256" key="12">
    <source>
        <dbReference type="ARBA" id="ARBA00033003"/>
    </source>
</evidence>
<evidence type="ECO:0000256" key="2">
    <source>
        <dbReference type="ARBA" id="ARBA00022723"/>
    </source>
</evidence>
<keyword evidence="8 14" id="KW-0675">Receptor</keyword>
<comment type="similarity">
    <text evidence="14">Belongs to the nuclear hormone receptor family.</text>
</comment>
<dbReference type="GO" id="GO:0000978">
    <property type="term" value="F:RNA polymerase II cis-regulatory region sequence-specific DNA binding"/>
    <property type="evidence" value="ECO:0007669"/>
    <property type="project" value="TreeGrafter"/>
</dbReference>
<keyword evidence="4 14" id="KW-0862">Zinc</keyword>
<dbReference type="GO" id="GO:0035076">
    <property type="term" value="P:ecdysone receptor signaling pathway"/>
    <property type="evidence" value="ECO:0007669"/>
    <property type="project" value="InterPro"/>
</dbReference>
<keyword evidence="5 14" id="KW-0805">Transcription regulation</keyword>
<dbReference type="EMBL" id="VXIV02001682">
    <property type="protein sequence ID" value="KAF6030652.1"/>
    <property type="molecule type" value="Genomic_DNA"/>
</dbReference>
<dbReference type="PROSITE" id="PS51843">
    <property type="entry name" value="NR_LBD"/>
    <property type="match status" value="1"/>
</dbReference>
<dbReference type="GO" id="GO:0004879">
    <property type="term" value="F:nuclear receptor activity"/>
    <property type="evidence" value="ECO:0007669"/>
    <property type="project" value="InterPro"/>
</dbReference>
<dbReference type="GO" id="GO:0000122">
    <property type="term" value="P:negative regulation of transcription by RNA polymerase II"/>
    <property type="evidence" value="ECO:0007669"/>
    <property type="project" value="TreeGrafter"/>
</dbReference>
<evidence type="ECO:0000313" key="19">
    <source>
        <dbReference type="Proteomes" id="UP000593567"/>
    </source>
</evidence>
<dbReference type="OrthoDB" id="5837785at2759"/>
<keyword evidence="2 14" id="KW-0479">Metal-binding</keyword>
<organism evidence="18 19">
    <name type="scientific">Bugula neritina</name>
    <name type="common">Brown bryozoan</name>
    <name type="synonym">Sertularia neritina</name>
    <dbReference type="NCBI Taxonomy" id="10212"/>
    <lineage>
        <taxon>Eukaryota</taxon>
        <taxon>Metazoa</taxon>
        <taxon>Spiralia</taxon>
        <taxon>Lophotrochozoa</taxon>
        <taxon>Bryozoa</taxon>
        <taxon>Gymnolaemata</taxon>
        <taxon>Cheilostomatida</taxon>
        <taxon>Flustrina</taxon>
        <taxon>Buguloidea</taxon>
        <taxon>Bugulidae</taxon>
        <taxon>Bugula</taxon>
    </lineage>
</organism>
<evidence type="ECO:0000256" key="9">
    <source>
        <dbReference type="ARBA" id="ARBA00023242"/>
    </source>
</evidence>
<evidence type="ECO:0000256" key="1">
    <source>
        <dbReference type="ARBA" id="ARBA00022052"/>
    </source>
</evidence>
<evidence type="ECO:0000256" key="11">
    <source>
        <dbReference type="ARBA" id="ARBA00030794"/>
    </source>
</evidence>
<keyword evidence="9 14" id="KW-0539">Nucleus</keyword>
<evidence type="ECO:0000259" key="17">
    <source>
        <dbReference type="PROSITE" id="PS51843"/>
    </source>
</evidence>
<dbReference type="Pfam" id="PF00105">
    <property type="entry name" value="zf-C4"/>
    <property type="match status" value="1"/>
</dbReference>
<evidence type="ECO:0000259" key="16">
    <source>
        <dbReference type="PROSITE" id="PS51030"/>
    </source>
</evidence>
<feature type="domain" description="NR LBD" evidence="17">
    <location>
        <begin position="270"/>
        <end position="495"/>
    </location>
</feature>
<evidence type="ECO:0000256" key="4">
    <source>
        <dbReference type="ARBA" id="ARBA00022833"/>
    </source>
</evidence>
<evidence type="ECO:0000256" key="6">
    <source>
        <dbReference type="ARBA" id="ARBA00023125"/>
    </source>
</evidence>
<dbReference type="Gene3D" id="3.30.50.10">
    <property type="entry name" value="Erythroid Transcription Factor GATA-1, subunit A"/>
    <property type="match status" value="1"/>
</dbReference>
<dbReference type="SUPFAM" id="SSF57716">
    <property type="entry name" value="Glucocorticoid receptor-like (DNA-binding domain)"/>
    <property type="match status" value="1"/>
</dbReference>
<dbReference type="InterPro" id="IPR001628">
    <property type="entry name" value="Znf_hrmn_rcpt"/>
</dbReference>
<dbReference type="PANTHER" id="PTHR24082:SF507">
    <property type="entry name" value="BILE ACID RECEPTOR-RELATED"/>
    <property type="match status" value="1"/>
</dbReference>
<evidence type="ECO:0000256" key="13">
    <source>
        <dbReference type="ARBA" id="ARBA00033286"/>
    </source>
</evidence>
<dbReference type="GO" id="GO:0090575">
    <property type="term" value="C:RNA polymerase II transcription regulator complex"/>
    <property type="evidence" value="ECO:0007669"/>
    <property type="project" value="TreeGrafter"/>
</dbReference>
<keyword evidence="19" id="KW-1185">Reference proteome</keyword>
<dbReference type="PRINTS" id="PR01283">
    <property type="entry name" value="ECDYSTEROIDR"/>
</dbReference>
<keyword evidence="7 14" id="KW-0804">Transcription</keyword>
<dbReference type="InterPro" id="IPR001723">
    <property type="entry name" value="Nuclear_hrmn_rcpt"/>
</dbReference>
<evidence type="ECO:0000256" key="10">
    <source>
        <dbReference type="ARBA" id="ARBA00029963"/>
    </source>
</evidence>
<protein>
    <recommendedName>
        <fullName evidence="1">Ecdysone receptor</fullName>
    </recommendedName>
    <alternativeName>
        <fullName evidence="10">20-hydroxy-ecdysone receptor</fullName>
    </alternativeName>
    <alternativeName>
        <fullName evidence="11">EcRH</fullName>
    </alternativeName>
    <alternativeName>
        <fullName evidence="12">Ecdysteroid receptor</fullName>
    </alternativeName>
    <alternativeName>
        <fullName evidence="13">Nuclear receptor subfamily 1 group H member 1</fullName>
    </alternativeName>
</protein>
<dbReference type="PANTHER" id="PTHR24082">
    <property type="entry name" value="NUCLEAR HORMONE RECEPTOR"/>
    <property type="match status" value="1"/>
</dbReference>
<dbReference type="AlphaFoldDB" id="A0A7J7JW84"/>
<accession>A0A7J7JW84</accession>
<feature type="domain" description="Nuclear receptor" evidence="16">
    <location>
        <begin position="113"/>
        <end position="188"/>
    </location>
</feature>
<feature type="compositionally biased region" description="Basic and acidic residues" evidence="15">
    <location>
        <begin position="208"/>
        <end position="219"/>
    </location>
</feature>
<sequence length="495" mass="55791">MLYRLCCLQELSMANIHMDPGFQFREVIPGGLLMSEYPMPSFSASGSSSSFLNSGDSFSPVDYLPPHKKQKNSGVSYLNGGDTYTQHEHLPIANSLSRKKPKGCGMPGRSIEEELCLICQDRASGYHYNALSCEGCKGFFRRSITKSASYVCKYGGRCEMDMWMRRKCQACRLRRCREVGMKEECLLSEEQCKARDARRKSRPSSTSKGEEAGTSHERNNNTVHRNKTGRGASTKGKDPIKSSKSISGIVDNHRRLSSTDCVFKENPLETLPDDIRTLIERVVICQDRYEMPDADEVTRVLSLAKCFDPSNPKDAKELLFTQLAQFTVLSTQLVVDFAKQMPYFLDLCMDDQIKMLKGTTCENLMLRTARQYHPESDTVIMADGKAYTRNTLCFAGLESLVPPMFNFCETLANMKVDNAEFGLLTCISLFSDVYTKALEHYCNSKVTNGNRRFAKLIMKMIDLRTLNAIHSEMCLSLKIKTGNFPGILLEYFNVG</sequence>
<dbReference type="FunFam" id="3.30.50.10:FF:000031">
    <property type="entry name" value="Ecdysone receptor A1"/>
    <property type="match status" value="1"/>
</dbReference>